<keyword evidence="14" id="KW-1185">Reference proteome</keyword>
<feature type="compositionally biased region" description="Polar residues" evidence="11">
    <location>
        <begin position="88"/>
        <end position="98"/>
    </location>
</feature>
<dbReference type="SMART" id="SM00355">
    <property type="entry name" value="ZnF_C2H2"/>
    <property type="match status" value="3"/>
</dbReference>
<dbReference type="PANTHER" id="PTHR23235">
    <property type="entry name" value="KRUEPPEL-LIKE TRANSCRIPTION FACTOR"/>
    <property type="match status" value="1"/>
</dbReference>
<evidence type="ECO:0000256" key="9">
    <source>
        <dbReference type="ARBA" id="ARBA00023242"/>
    </source>
</evidence>
<gene>
    <name evidence="13" type="ORF">G0U57_018210</name>
</gene>
<keyword evidence="8" id="KW-0804">Transcription</keyword>
<evidence type="ECO:0000256" key="2">
    <source>
        <dbReference type="ARBA" id="ARBA00006991"/>
    </source>
</evidence>
<evidence type="ECO:0000313" key="13">
    <source>
        <dbReference type="EMBL" id="KAG6924153.1"/>
    </source>
</evidence>
<evidence type="ECO:0000313" key="14">
    <source>
        <dbReference type="Proteomes" id="UP000765507"/>
    </source>
</evidence>
<dbReference type="GO" id="GO:0008270">
    <property type="term" value="F:zinc ion binding"/>
    <property type="evidence" value="ECO:0007669"/>
    <property type="project" value="UniProtKB-KW"/>
</dbReference>
<dbReference type="SUPFAM" id="SSF57667">
    <property type="entry name" value="beta-beta-alpha zinc fingers"/>
    <property type="match status" value="2"/>
</dbReference>
<evidence type="ECO:0000256" key="6">
    <source>
        <dbReference type="ARBA" id="ARBA00022833"/>
    </source>
</evidence>
<keyword evidence="4" id="KW-0677">Repeat</keyword>
<feature type="domain" description="C2H2-type" evidence="12">
    <location>
        <begin position="38"/>
        <end position="65"/>
    </location>
</feature>
<evidence type="ECO:0000256" key="4">
    <source>
        <dbReference type="ARBA" id="ARBA00022737"/>
    </source>
</evidence>
<keyword evidence="7" id="KW-0805">Transcription regulation</keyword>
<feature type="region of interest" description="Disordered" evidence="11">
    <location>
        <begin position="1"/>
        <end position="33"/>
    </location>
</feature>
<evidence type="ECO:0000256" key="10">
    <source>
        <dbReference type="PROSITE-ProRule" id="PRU00042"/>
    </source>
</evidence>
<dbReference type="FunFam" id="3.30.160.60:FF:001158">
    <property type="entry name" value="zinc finger protein 22"/>
    <property type="match status" value="1"/>
</dbReference>
<keyword evidence="9" id="KW-0539">Nucleus</keyword>
<protein>
    <submittedName>
        <fullName evidence="13">Zinc finger and SCAN domain containing 2</fullName>
    </submittedName>
</protein>
<reference evidence="13 14" key="1">
    <citation type="journal article" date="2020" name="G3 (Bethesda)">
        <title>Draft Genome of the Common Snapping Turtle, Chelydra serpentina, a Model for Phenotypic Plasticity in Reptiles.</title>
        <authorList>
            <person name="Das D."/>
            <person name="Singh S.K."/>
            <person name="Bierstedt J."/>
            <person name="Erickson A."/>
            <person name="Galli G.L.J."/>
            <person name="Crossley D.A. 2nd"/>
            <person name="Rhen T."/>
        </authorList>
    </citation>
    <scope>NUCLEOTIDE SEQUENCE [LARGE SCALE GENOMIC DNA]</scope>
    <source>
        <strain evidence="13">KW</strain>
    </source>
</reference>
<feature type="compositionally biased region" description="Basic and acidic residues" evidence="11">
    <location>
        <begin position="1"/>
        <end position="11"/>
    </location>
</feature>
<keyword evidence="3" id="KW-0479">Metal-binding</keyword>
<evidence type="ECO:0000256" key="1">
    <source>
        <dbReference type="ARBA" id="ARBA00004123"/>
    </source>
</evidence>
<comment type="caution">
    <text evidence="13">The sequence shown here is derived from an EMBL/GenBank/DDBJ whole genome shotgun (WGS) entry which is preliminary data.</text>
</comment>
<feature type="non-terminal residue" evidence="13">
    <location>
        <position position="1"/>
    </location>
</feature>
<dbReference type="OrthoDB" id="6365676at2759"/>
<organism evidence="13 14">
    <name type="scientific">Chelydra serpentina</name>
    <name type="common">Snapping turtle</name>
    <name type="synonym">Testudo serpentina</name>
    <dbReference type="NCBI Taxonomy" id="8475"/>
    <lineage>
        <taxon>Eukaryota</taxon>
        <taxon>Metazoa</taxon>
        <taxon>Chordata</taxon>
        <taxon>Craniata</taxon>
        <taxon>Vertebrata</taxon>
        <taxon>Euteleostomi</taxon>
        <taxon>Archelosauria</taxon>
        <taxon>Testudinata</taxon>
        <taxon>Testudines</taxon>
        <taxon>Cryptodira</taxon>
        <taxon>Durocryptodira</taxon>
        <taxon>Americhelydia</taxon>
        <taxon>Chelydroidea</taxon>
        <taxon>Chelydridae</taxon>
        <taxon>Chelydra</taxon>
    </lineage>
</organism>
<evidence type="ECO:0000256" key="8">
    <source>
        <dbReference type="ARBA" id="ARBA00023163"/>
    </source>
</evidence>
<evidence type="ECO:0000256" key="7">
    <source>
        <dbReference type="ARBA" id="ARBA00023015"/>
    </source>
</evidence>
<dbReference type="EMBL" id="JAHGAV010000657">
    <property type="protein sequence ID" value="KAG6924153.1"/>
    <property type="molecule type" value="Genomic_DNA"/>
</dbReference>
<evidence type="ECO:0000256" key="11">
    <source>
        <dbReference type="SAM" id="MobiDB-lite"/>
    </source>
</evidence>
<feature type="compositionally biased region" description="Basic and acidic residues" evidence="11">
    <location>
        <begin position="116"/>
        <end position="139"/>
    </location>
</feature>
<comment type="subcellular location">
    <subcellularLocation>
        <location evidence="1">Nucleus</location>
    </subcellularLocation>
</comment>
<dbReference type="PROSITE" id="PS50157">
    <property type="entry name" value="ZINC_FINGER_C2H2_2"/>
    <property type="match status" value="3"/>
</dbReference>
<dbReference type="FunFam" id="3.30.160.60:FF:002343">
    <property type="entry name" value="Zinc finger protein 33A"/>
    <property type="match status" value="1"/>
</dbReference>
<feature type="domain" description="C2H2-type" evidence="12">
    <location>
        <begin position="111"/>
        <end position="138"/>
    </location>
</feature>
<comment type="similarity">
    <text evidence="2">Belongs to the krueppel C2H2-type zinc-finger protein family.</text>
</comment>
<dbReference type="GO" id="GO:0000981">
    <property type="term" value="F:DNA-binding transcription factor activity, RNA polymerase II-specific"/>
    <property type="evidence" value="ECO:0007669"/>
    <property type="project" value="TreeGrafter"/>
</dbReference>
<dbReference type="Proteomes" id="UP000765507">
    <property type="component" value="Unassembled WGS sequence"/>
</dbReference>
<dbReference type="FunFam" id="3.30.160.60:FF:000056">
    <property type="entry name" value="Zinc finger and SCAN domain-containing 20"/>
    <property type="match status" value="1"/>
</dbReference>
<feature type="region of interest" description="Disordered" evidence="11">
    <location>
        <begin position="51"/>
        <end position="181"/>
    </location>
</feature>
<dbReference type="InterPro" id="IPR036236">
    <property type="entry name" value="Znf_C2H2_sf"/>
</dbReference>
<dbReference type="AlphaFoldDB" id="A0A8T1S6F7"/>
<feature type="compositionally biased region" description="Basic and acidic residues" evidence="11">
    <location>
        <begin position="21"/>
        <end position="33"/>
    </location>
</feature>
<dbReference type="InterPro" id="IPR013087">
    <property type="entry name" value="Znf_C2H2_type"/>
</dbReference>
<dbReference type="PROSITE" id="PS00028">
    <property type="entry name" value="ZINC_FINGER_C2H2_1"/>
    <property type="match status" value="3"/>
</dbReference>
<feature type="non-terminal residue" evidence="13">
    <location>
        <position position="181"/>
    </location>
</feature>
<keyword evidence="6" id="KW-0862">Zinc</keyword>
<sequence length="181" mass="20252">QRTHTGEKPYECPDCQRGFTRRSDLNKHRRVHTGERPFRCASCGKSFSQSSHLITHKRLHEEAKPYKGSVRTTPTVLQEDDPGKDTQSRGSVGQSSAEISDGESHLAGKPHQCPDCGERFDASSELDVHRRTHREEKSRPRANAVQRLSGSSHNAREGADPEEEADLEKRLKVSPAPPNTH</sequence>
<proteinExistence type="inferred from homology"/>
<dbReference type="Pfam" id="PF00096">
    <property type="entry name" value="zf-C2H2"/>
    <property type="match status" value="3"/>
</dbReference>
<dbReference type="GO" id="GO:0005634">
    <property type="term" value="C:nucleus"/>
    <property type="evidence" value="ECO:0007669"/>
    <property type="project" value="UniProtKB-SubCell"/>
</dbReference>
<evidence type="ECO:0000259" key="12">
    <source>
        <dbReference type="PROSITE" id="PS50157"/>
    </source>
</evidence>
<accession>A0A8T1S6F7</accession>
<evidence type="ECO:0000256" key="5">
    <source>
        <dbReference type="ARBA" id="ARBA00022771"/>
    </source>
</evidence>
<dbReference type="GO" id="GO:0000978">
    <property type="term" value="F:RNA polymerase II cis-regulatory region sequence-specific DNA binding"/>
    <property type="evidence" value="ECO:0007669"/>
    <property type="project" value="TreeGrafter"/>
</dbReference>
<feature type="domain" description="C2H2-type" evidence="12">
    <location>
        <begin position="10"/>
        <end position="37"/>
    </location>
</feature>
<evidence type="ECO:0000256" key="3">
    <source>
        <dbReference type="ARBA" id="ARBA00022723"/>
    </source>
</evidence>
<name>A0A8T1S6F7_CHESE</name>
<keyword evidence="5 10" id="KW-0863">Zinc-finger</keyword>
<dbReference type="PANTHER" id="PTHR23235:SF142">
    <property type="entry name" value="ZINC FINGER PROTEIN 384"/>
    <property type="match status" value="1"/>
</dbReference>
<dbReference type="Gene3D" id="3.30.160.60">
    <property type="entry name" value="Classic Zinc Finger"/>
    <property type="match status" value="3"/>
</dbReference>